<keyword evidence="3" id="KW-1185">Reference proteome</keyword>
<organism evidence="2 3">
    <name type="scientific">Variovorax robiniae</name>
    <dbReference type="NCBI Taxonomy" id="1836199"/>
    <lineage>
        <taxon>Bacteria</taxon>
        <taxon>Pseudomonadati</taxon>
        <taxon>Pseudomonadota</taxon>
        <taxon>Betaproteobacteria</taxon>
        <taxon>Burkholderiales</taxon>
        <taxon>Comamonadaceae</taxon>
        <taxon>Variovorax</taxon>
    </lineage>
</organism>
<reference evidence="2 3" key="1">
    <citation type="submission" date="2024-03" db="EMBL/GenBank/DDBJ databases">
        <title>Novel species of the genus Variovorax.</title>
        <authorList>
            <person name="Liu Q."/>
            <person name="Xin Y.-H."/>
        </authorList>
    </citation>
    <scope>NUCLEOTIDE SEQUENCE [LARGE SCALE GENOMIC DNA]</scope>
    <source>
        <strain evidence="2 3">KACC 18901</strain>
    </source>
</reference>
<dbReference type="Pfam" id="PF13503">
    <property type="entry name" value="DUF4123"/>
    <property type="match status" value="1"/>
</dbReference>
<evidence type="ECO:0000313" key="2">
    <source>
        <dbReference type="EMBL" id="MEJ8857249.1"/>
    </source>
</evidence>
<dbReference type="Proteomes" id="UP001367030">
    <property type="component" value="Unassembled WGS sequence"/>
</dbReference>
<dbReference type="EMBL" id="JBBKZS010000010">
    <property type="protein sequence ID" value="MEJ8857249.1"/>
    <property type="molecule type" value="Genomic_DNA"/>
</dbReference>
<dbReference type="InterPro" id="IPR025391">
    <property type="entry name" value="DUF4123"/>
</dbReference>
<comment type="caution">
    <text evidence="2">The sequence shown here is derived from an EMBL/GenBank/DDBJ whole genome shotgun (WGS) entry which is preliminary data.</text>
</comment>
<evidence type="ECO:0000313" key="3">
    <source>
        <dbReference type="Proteomes" id="UP001367030"/>
    </source>
</evidence>
<protein>
    <submittedName>
        <fullName evidence="2">DUF4123 domain-containing protein</fullName>
    </submittedName>
</protein>
<dbReference type="RefSeq" id="WP_340337323.1">
    <property type="nucleotide sequence ID" value="NZ_JBBKZS010000010.1"/>
</dbReference>
<feature type="domain" description="DUF4123" evidence="1">
    <location>
        <begin position="44"/>
        <end position="188"/>
    </location>
</feature>
<evidence type="ECO:0000259" key="1">
    <source>
        <dbReference type="Pfam" id="PF13503"/>
    </source>
</evidence>
<sequence length="313" mass="35569">MQSLDPSLLSEGDALPAPSRELVTLCHELMLHADIDSGRPRRAYLLLDRWQANPLASAFEARYPEQAAARCAVPDPMFKGREHDAPCLVQLPDDSWHREPGGASAQVFAQEWLAGLLGVAWDASLQRLSRQHFCAVLLSKAGPKAISRHLARLGDQWPEGASTLRLFRYHDARVMQRVWPTLAPAQQRCWLGPIDQWWALRQPWGAWTLEEDDERARWQVRWFGPNEAPPKSPSQLDIRRLFNATQWAMAHVAPVGNRVWARCAQRGIAVQNQPDGEAMDRLLKQGIASRLSDEDLENFVWRGWQIEKSEGEK</sequence>
<accession>A0ABU8XC12</accession>
<proteinExistence type="predicted"/>
<name>A0ABU8XC12_9BURK</name>
<gene>
    <name evidence="2" type="ORF">WKW79_21920</name>
</gene>